<dbReference type="PANTHER" id="PTHR30006">
    <property type="entry name" value="THIAMINE-BINDING PERIPLASMIC PROTEIN-RELATED"/>
    <property type="match status" value="1"/>
</dbReference>
<dbReference type="RefSeq" id="WP_015469860.1">
    <property type="nucleotide sequence ID" value="NC_020813.1"/>
</dbReference>
<dbReference type="InterPro" id="IPR026045">
    <property type="entry name" value="Ferric-bd"/>
</dbReference>
<dbReference type="OrthoDB" id="5291644at2"/>
<accession>M4VA76</accession>
<evidence type="ECO:0000256" key="3">
    <source>
        <dbReference type="PIRSR" id="PIRSR002825-1"/>
    </source>
</evidence>
<dbReference type="EMBL" id="CP003537">
    <property type="protein sequence ID" value="AGH95370.1"/>
    <property type="molecule type" value="Genomic_DNA"/>
</dbReference>
<dbReference type="GO" id="GO:0030288">
    <property type="term" value="C:outer membrane-bounded periplasmic space"/>
    <property type="evidence" value="ECO:0007669"/>
    <property type="project" value="TreeGrafter"/>
</dbReference>
<dbReference type="KEGG" id="bex:A11Q_1154"/>
<dbReference type="GO" id="GO:0046872">
    <property type="term" value="F:metal ion binding"/>
    <property type="evidence" value="ECO:0007669"/>
    <property type="project" value="UniProtKB-KW"/>
</dbReference>
<dbReference type="Proteomes" id="UP000012040">
    <property type="component" value="Chromosome"/>
</dbReference>
<keyword evidence="2 4" id="KW-0732">Signal</keyword>
<evidence type="ECO:0000256" key="2">
    <source>
        <dbReference type="ARBA" id="ARBA00022729"/>
    </source>
</evidence>
<keyword evidence="3" id="KW-0408">Iron</keyword>
<dbReference type="SUPFAM" id="SSF53850">
    <property type="entry name" value="Periplasmic binding protein-like II"/>
    <property type="match status" value="1"/>
</dbReference>
<evidence type="ECO:0000313" key="5">
    <source>
        <dbReference type="EMBL" id="AGH95370.1"/>
    </source>
</evidence>
<feature type="signal peptide" evidence="4">
    <location>
        <begin position="1"/>
        <end position="21"/>
    </location>
</feature>
<evidence type="ECO:0008006" key="7">
    <source>
        <dbReference type="Google" id="ProtNLM"/>
    </source>
</evidence>
<dbReference type="PATRIC" id="fig|1184267.3.peg.1167"/>
<evidence type="ECO:0000256" key="4">
    <source>
        <dbReference type="SAM" id="SignalP"/>
    </source>
</evidence>
<reference evidence="5 6" key="1">
    <citation type="journal article" date="2013" name="ISME J.">
        <title>By their genes ye shall know them: genomic signatures of predatory bacteria.</title>
        <authorList>
            <person name="Pasternak Z."/>
            <person name="Pietrokovski S."/>
            <person name="Rotem O."/>
            <person name="Gophna U."/>
            <person name="Lurie-Weinberger M.N."/>
            <person name="Jurkevitch E."/>
        </authorList>
    </citation>
    <scope>NUCLEOTIDE SEQUENCE [LARGE SCALE GENOMIC DNA]</scope>
    <source>
        <strain evidence="5 6">JSS</strain>
    </source>
</reference>
<protein>
    <recommendedName>
        <fullName evidence="7">Fe(3+) ABC transporter substrate-binding protein</fullName>
    </recommendedName>
</protein>
<evidence type="ECO:0000256" key="1">
    <source>
        <dbReference type="ARBA" id="ARBA00008520"/>
    </source>
</evidence>
<proteinExistence type="inferred from homology"/>
<dbReference type="AlphaFoldDB" id="M4VA76"/>
<keyword evidence="6" id="KW-1185">Reference proteome</keyword>
<feature type="binding site" evidence="3">
    <location>
        <position position="220"/>
    </location>
    <ligand>
        <name>Fe cation</name>
        <dbReference type="ChEBI" id="CHEBI:24875"/>
    </ligand>
</feature>
<dbReference type="Gene3D" id="3.40.190.10">
    <property type="entry name" value="Periplasmic binding protein-like II"/>
    <property type="match status" value="2"/>
</dbReference>
<dbReference type="HOGENOM" id="CLU_026974_2_1_7"/>
<sequence length="334" mass="36639">MKIPSFVIYALALVMSAPAMAAETLTVYSTRREQLLQPIIQAYTAKTGNTVKVVYDSEGPLLEKLKQEGAKSPADVLLVVDAGNLWRAADLGLLQPTKSSALEKTVPAALRDPQGQWYAITRRVRGIVYNPNKVKASDLSTYEDLANEKWKGKLCLRSSNKVYNQSLVAMMIERLGADETKKVVQGWVGNLGAKVFSDDTSLIKALENGPCQVGIVNSYYLGNLLKNNPEFPAKIFWPNQSSSGAHVNISGAGVTKSSQKKKVAQEFIEWMVSDEAQKLLSDMNLEFPVKDTLTKDLNPILQGFGSFKADSINLTTAGKRQKEAVMLMDSVGYQ</sequence>
<dbReference type="Pfam" id="PF13343">
    <property type="entry name" value="SBP_bac_6"/>
    <property type="match status" value="1"/>
</dbReference>
<name>M4VA76_9BACT</name>
<dbReference type="eggNOG" id="COG1840">
    <property type="taxonomic scope" value="Bacteria"/>
</dbReference>
<keyword evidence="3" id="KW-0479">Metal-binding</keyword>
<feature type="binding site" evidence="3">
    <location>
        <position position="219"/>
    </location>
    <ligand>
        <name>Fe cation</name>
        <dbReference type="ChEBI" id="CHEBI:24875"/>
    </ligand>
</feature>
<evidence type="ECO:0000313" key="6">
    <source>
        <dbReference type="Proteomes" id="UP000012040"/>
    </source>
</evidence>
<organism evidence="5 6">
    <name type="scientific">Pseudobdellovibrio exovorus JSS</name>
    <dbReference type="NCBI Taxonomy" id="1184267"/>
    <lineage>
        <taxon>Bacteria</taxon>
        <taxon>Pseudomonadati</taxon>
        <taxon>Bdellovibrionota</taxon>
        <taxon>Bdellovibrionia</taxon>
        <taxon>Bdellovibrionales</taxon>
        <taxon>Pseudobdellovibrionaceae</taxon>
        <taxon>Pseudobdellovibrio</taxon>
    </lineage>
</organism>
<dbReference type="PANTHER" id="PTHR30006:SF15">
    <property type="entry name" value="IRON-UTILIZATION PERIPLASMIC PROTEIN"/>
    <property type="match status" value="1"/>
</dbReference>
<gene>
    <name evidence="5" type="ORF">A11Q_1154</name>
</gene>
<feature type="chain" id="PRO_5004060086" description="Fe(3+) ABC transporter substrate-binding protein" evidence="4">
    <location>
        <begin position="22"/>
        <end position="334"/>
    </location>
</feature>
<dbReference type="STRING" id="1184267.A11Q_1154"/>
<dbReference type="PIRSF" id="PIRSF002825">
    <property type="entry name" value="CfbpA"/>
    <property type="match status" value="1"/>
</dbReference>
<comment type="similarity">
    <text evidence="1">Belongs to the bacterial solute-binding protein 1 family.</text>
</comment>